<sequence length="98" mass="11407">MSATYEKYVPVNTIQLPTKHKNKKTEPIPISANNNPRFEIRPSVGKFDPNMASSPPNVFVNALKHRMDTYYTSTIEINDENKRQRAYSFEHMLRSIHI</sequence>
<organism evidence="2">
    <name type="scientific">viral metagenome</name>
    <dbReference type="NCBI Taxonomy" id="1070528"/>
    <lineage>
        <taxon>unclassified sequences</taxon>
        <taxon>metagenomes</taxon>
        <taxon>organismal metagenomes</taxon>
    </lineage>
</organism>
<evidence type="ECO:0000313" key="2">
    <source>
        <dbReference type="EMBL" id="QHU17162.1"/>
    </source>
</evidence>
<dbReference type="AlphaFoldDB" id="A0A6C0KGP3"/>
<proteinExistence type="predicted"/>
<protein>
    <submittedName>
        <fullName evidence="2">Uncharacterized protein</fullName>
    </submittedName>
</protein>
<name>A0A6C0KGP3_9ZZZZ</name>
<dbReference type="EMBL" id="MN740899">
    <property type="protein sequence ID" value="QHU17162.1"/>
    <property type="molecule type" value="Genomic_DNA"/>
</dbReference>
<reference evidence="2" key="1">
    <citation type="journal article" date="2020" name="Nature">
        <title>Giant virus diversity and host interactions through global metagenomics.</title>
        <authorList>
            <person name="Schulz F."/>
            <person name="Roux S."/>
            <person name="Paez-Espino D."/>
            <person name="Jungbluth S."/>
            <person name="Walsh D.A."/>
            <person name="Denef V.J."/>
            <person name="McMahon K.D."/>
            <person name="Konstantinidis K.T."/>
            <person name="Eloe-Fadrosh E.A."/>
            <person name="Kyrpides N.C."/>
            <person name="Woyke T."/>
        </authorList>
    </citation>
    <scope>NUCLEOTIDE SEQUENCE</scope>
    <source>
        <strain evidence="2">GVMAG-S-3300012000-57</strain>
    </source>
</reference>
<accession>A0A6C0KGP3</accession>
<evidence type="ECO:0000256" key="1">
    <source>
        <dbReference type="SAM" id="MobiDB-lite"/>
    </source>
</evidence>
<feature type="region of interest" description="Disordered" evidence="1">
    <location>
        <begin position="17"/>
        <end position="37"/>
    </location>
</feature>